<evidence type="ECO:0000313" key="2">
    <source>
        <dbReference type="EMBL" id="MBM7075538.1"/>
    </source>
</evidence>
<dbReference type="Pfam" id="PF08241">
    <property type="entry name" value="Methyltransf_11"/>
    <property type="match status" value="1"/>
</dbReference>
<keyword evidence="3" id="KW-1185">Reference proteome</keyword>
<dbReference type="Gene3D" id="3.40.50.150">
    <property type="entry name" value="Vaccinia Virus protein VP39"/>
    <property type="match status" value="1"/>
</dbReference>
<gene>
    <name evidence="2" type="ORF">JQX11_04100</name>
</gene>
<evidence type="ECO:0000259" key="1">
    <source>
        <dbReference type="Pfam" id="PF08241"/>
    </source>
</evidence>
<sequence>MNQRRDHDYNEEARTYDATRGGDLRAIAAAEALHALLPAGVPVLDIGGGTGIVADFLVKLGHPTTVIDSSPEMIRMCESRGTVPTVLSDATAMPYENGSIDNAIMIWLLHIVDDPAPFITEVARVLKSGGRFITTVDKLMSNNPDHDRARTDAPELISRLCREVGFAEGPRSSFVGHGQRNDPLYQLAVFDRL</sequence>
<dbReference type="GO" id="GO:0008168">
    <property type="term" value="F:methyltransferase activity"/>
    <property type="evidence" value="ECO:0007669"/>
    <property type="project" value="UniProtKB-KW"/>
</dbReference>
<accession>A0ABS2IMN4</accession>
<dbReference type="InterPro" id="IPR013216">
    <property type="entry name" value="Methyltransf_11"/>
</dbReference>
<dbReference type="EMBL" id="JAFEUC010000002">
    <property type="protein sequence ID" value="MBM7075538.1"/>
    <property type="molecule type" value="Genomic_DNA"/>
</dbReference>
<evidence type="ECO:0000313" key="3">
    <source>
        <dbReference type="Proteomes" id="UP001518872"/>
    </source>
</evidence>
<keyword evidence="2" id="KW-0808">Transferase</keyword>
<comment type="caution">
    <text evidence="2">The sequence shown here is derived from an EMBL/GenBank/DDBJ whole genome shotgun (WGS) entry which is preliminary data.</text>
</comment>
<dbReference type="PANTHER" id="PTHR43591">
    <property type="entry name" value="METHYLTRANSFERASE"/>
    <property type="match status" value="1"/>
</dbReference>
<dbReference type="SUPFAM" id="SSF53335">
    <property type="entry name" value="S-adenosyl-L-methionine-dependent methyltransferases"/>
    <property type="match status" value="1"/>
</dbReference>
<dbReference type="Proteomes" id="UP001518872">
    <property type="component" value="Unassembled WGS sequence"/>
</dbReference>
<keyword evidence="2" id="KW-0489">Methyltransferase</keyword>
<organism evidence="2 3">
    <name type="scientific">Micromonospora humida</name>
    <dbReference type="NCBI Taxonomy" id="2809018"/>
    <lineage>
        <taxon>Bacteria</taxon>
        <taxon>Bacillati</taxon>
        <taxon>Actinomycetota</taxon>
        <taxon>Actinomycetes</taxon>
        <taxon>Micromonosporales</taxon>
        <taxon>Micromonosporaceae</taxon>
        <taxon>Micromonospora</taxon>
    </lineage>
</organism>
<name>A0ABS2IMN4_9ACTN</name>
<dbReference type="GO" id="GO:0032259">
    <property type="term" value="P:methylation"/>
    <property type="evidence" value="ECO:0007669"/>
    <property type="project" value="UniProtKB-KW"/>
</dbReference>
<dbReference type="CDD" id="cd02440">
    <property type="entry name" value="AdoMet_MTases"/>
    <property type="match status" value="1"/>
</dbReference>
<feature type="domain" description="Methyltransferase type 11" evidence="1">
    <location>
        <begin position="44"/>
        <end position="133"/>
    </location>
</feature>
<dbReference type="InterPro" id="IPR029063">
    <property type="entry name" value="SAM-dependent_MTases_sf"/>
</dbReference>
<reference evidence="2 3" key="1">
    <citation type="submission" date="2021-02" db="EMBL/GenBank/DDBJ databases">
        <authorList>
            <person name="Ra J.-S."/>
        </authorList>
    </citation>
    <scope>NUCLEOTIDE SEQUENCE [LARGE SCALE GENOMIC DNA]</scope>
    <source>
        <strain evidence="2 3">MMS20-R1-14</strain>
    </source>
</reference>
<dbReference type="RefSeq" id="WP_204923663.1">
    <property type="nucleotide sequence ID" value="NZ_JAFEUC010000002.1"/>
</dbReference>
<protein>
    <submittedName>
        <fullName evidence="2">Class I SAM-dependent methyltransferase</fullName>
    </submittedName>
</protein>
<dbReference type="PANTHER" id="PTHR43591:SF24">
    <property type="entry name" value="2-METHOXY-6-POLYPRENYL-1,4-BENZOQUINOL METHYLASE, MITOCHONDRIAL"/>
    <property type="match status" value="1"/>
</dbReference>
<proteinExistence type="predicted"/>